<dbReference type="Proteomes" id="UP000677228">
    <property type="component" value="Unassembled WGS sequence"/>
</dbReference>
<name>A0A8S2YGC0_9BILA</name>
<proteinExistence type="predicted"/>
<feature type="non-terminal residue" evidence="2">
    <location>
        <position position="18"/>
    </location>
</feature>
<comment type="caution">
    <text evidence="2">The sequence shown here is derived from an EMBL/GenBank/DDBJ whole genome shotgun (WGS) entry which is preliminary data.</text>
</comment>
<sequence length="18" mass="1628">MKFGSGPVKGPAGSGPGP</sequence>
<dbReference type="EMBL" id="CAJNOK010076397">
    <property type="protein sequence ID" value="CAF1674760.1"/>
    <property type="molecule type" value="Genomic_DNA"/>
</dbReference>
<gene>
    <name evidence="1" type="ORF">OVA965_LOCUS45854</name>
    <name evidence="2" type="ORF">TMI583_LOCUS49775</name>
</gene>
<evidence type="ECO:0000313" key="3">
    <source>
        <dbReference type="Proteomes" id="UP000682733"/>
    </source>
</evidence>
<evidence type="ECO:0000313" key="1">
    <source>
        <dbReference type="EMBL" id="CAF1674760.1"/>
    </source>
</evidence>
<dbReference type="AlphaFoldDB" id="A0A8S2YGC0"/>
<organism evidence="2 3">
    <name type="scientific">Didymodactylos carnosus</name>
    <dbReference type="NCBI Taxonomy" id="1234261"/>
    <lineage>
        <taxon>Eukaryota</taxon>
        <taxon>Metazoa</taxon>
        <taxon>Spiralia</taxon>
        <taxon>Gnathifera</taxon>
        <taxon>Rotifera</taxon>
        <taxon>Eurotatoria</taxon>
        <taxon>Bdelloidea</taxon>
        <taxon>Philodinida</taxon>
        <taxon>Philodinidae</taxon>
        <taxon>Didymodactylos</taxon>
    </lineage>
</organism>
<dbReference type="Proteomes" id="UP000682733">
    <property type="component" value="Unassembled WGS sequence"/>
</dbReference>
<protein>
    <submittedName>
        <fullName evidence="2">Uncharacterized protein</fullName>
    </submittedName>
</protein>
<reference evidence="2" key="1">
    <citation type="submission" date="2021-02" db="EMBL/GenBank/DDBJ databases">
        <authorList>
            <person name="Nowell W R."/>
        </authorList>
    </citation>
    <scope>NUCLEOTIDE SEQUENCE</scope>
</reference>
<dbReference type="EMBL" id="CAJOBA010111688">
    <property type="protein sequence ID" value="CAF4555383.1"/>
    <property type="molecule type" value="Genomic_DNA"/>
</dbReference>
<accession>A0A8S2YGC0</accession>
<evidence type="ECO:0000313" key="2">
    <source>
        <dbReference type="EMBL" id="CAF4555383.1"/>
    </source>
</evidence>